<gene>
    <name evidence="2" type="ORF">RJ641_014234</name>
</gene>
<name>A0AAN8UYY0_9MAGN</name>
<dbReference type="PANTHER" id="PTHR47430">
    <property type="entry name" value="GB|AAC33480.1"/>
    <property type="match status" value="1"/>
</dbReference>
<feature type="domain" description="Myb-like" evidence="1">
    <location>
        <begin position="59"/>
        <end position="90"/>
    </location>
</feature>
<evidence type="ECO:0000313" key="3">
    <source>
        <dbReference type="Proteomes" id="UP001370490"/>
    </source>
</evidence>
<keyword evidence="3" id="KW-1185">Reference proteome</keyword>
<sequence>MESLRGAGAGKRYSKEEDVVIKEAVEKFVKNISWEAALPYRPWVSIYKRAHNLYERDDKREWTTEEYELIRRYHEEHGSDWKTLADALGNIGFMKRGSHAWHVAGQYWLGAISEKHSMPTYVCAKWYNQLSSSMVAEGEWEDVDDYHLIEALYSLDATCQEDVDWDSSS</sequence>
<evidence type="ECO:0000313" key="2">
    <source>
        <dbReference type="EMBL" id="KAK6920556.1"/>
    </source>
</evidence>
<dbReference type="AlphaFoldDB" id="A0AAN8UYY0"/>
<protein>
    <recommendedName>
        <fullName evidence="1">Myb-like domain-containing protein</fullName>
    </recommendedName>
</protein>
<dbReference type="PANTHER" id="PTHR47430:SF4">
    <property type="entry name" value="GB|AAC33480.1"/>
    <property type="match status" value="1"/>
</dbReference>
<dbReference type="SUPFAM" id="SSF46689">
    <property type="entry name" value="Homeodomain-like"/>
    <property type="match status" value="1"/>
</dbReference>
<proteinExistence type="predicted"/>
<comment type="caution">
    <text evidence="2">The sequence shown here is derived from an EMBL/GenBank/DDBJ whole genome shotgun (WGS) entry which is preliminary data.</text>
</comment>
<organism evidence="2 3">
    <name type="scientific">Dillenia turbinata</name>
    <dbReference type="NCBI Taxonomy" id="194707"/>
    <lineage>
        <taxon>Eukaryota</taxon>
        <taxon>Viridiplantae</taxon>
        <taxon>Streptophyta</taxon>
        <taxon>Embryophyta</taxon>
        <taxon>Tracheophyta</taxon>
        <taxon>Spermatophyta</taxon>
        <taxon>Magnoliopsida</taxon>
        <taxon>eudicotyledons</taxon>
        <taxon>Gunneridae</taxon>
        <taxon>Pentapetalae</taxon>
        <taxon>Dilleniales</taxon>
        <taxon>Dilleniaceae</taxon>
        <taxon>Dillenia</taxon>
    </lineage>
</organism>
<dbReference type="Proteomes" id="UP001370490">
    <property type="component" value="Unassembled WGS sequence"/>
</dbReference>
<dbReference type="InterPro" id="IPR001005">
    <property type="entry name" value="SANT/Myb"/>
</dbReference>
<accession>A0AAN8UYY0</accession>
<reference evidence="2 3" key="1">
    <citation type="submission" date="2023-12" db="EMBL/GenBank/DDBJ databases">
        <title>A high-quality genome assembly for Dillenia turbinata (Dilleniales).</title>
        <authorList>
            <person name="Chanderbali A."/>
        </authorList>
    </citation>
    <scope>NUCLEOTIDE SEQUENCE [LARGE SCALE GENOMIC DNA]</scope>
    <source>
        <strain evidence="2">LSX21</strain>
        <tissue evidence="2">Leaf</tissue>
    </source>
</reference>
<dbReference type="EMBL" id="JBAMMX010000020">
    <property type="protein sequence ID" value="KAK6920556.1"/>
    <property type="molecule type" value="Genomic_DNA"/>
</dbReference>
<evidence type="ECO:0000259" key="1">
    <source>
        <dbReference type="Pfam" id="PF00249"/>
    </source>
</evidence>
<dbReference type="Gene3D" id="1.10.10.60">
    <property type="entry name" value="Homeodomain-like"/>
    <property type="match status" value="1"/>
</dbReference>
<dbReference type="Pfam" id="PF00249">
    <property type="entry name" value="Myb_DNA-binding"/>
    <property type="match status" value="1"/>
</dbReference>
<dbReference type="InterPro" id="IPR009057">
    <property type="entry name" value="Homeodomain-like_sf"/>
</dbReference>